<proteinExistence type="predicted"/>
<evidence type="ECO:0000256" key="1">
    <source>
        <dbReference type="SAM" id="MobiDB-lite"/>
    </source>
</evidence>
<keyword evidence="3" id="KW-1185">Reference proteome</keyword>
<feature type="compositionally biased region" description="Low complexity" evidence="1">
    <location>
        <begin position="336"/>
        <end position="345"/>
    </location>
</feature>
<dbReference type="AlphaFoldDB" id="A0A0L7RIY2"/>
<evidence type="ECO:0000313" key="2">
    <source>
        <dbReference type="EMBL" id="KOC70820.1"/>
    </source>
</evidence>
<sequence length="438" mass="48572">MVAPVLLKYRVCRPRLLLAGSRAEVDPAADVALLHGEVLLIEDSARQFDPIGDTDRRYRATEKLLHAEEEYYETLCSAKELYARPLARNYPEFHDVIFQPIADLSVVTSDHCQRKQITTFSLLRAVFTPLACPQSVVRAVSAQPGSNFTLEAPRGPELGQLEAIAHLEGEGDLFFTGAPLLFLCFSLFGEDNGTLGEQGGGDSEFICSVGQGFFESCGPNPLFCLAASERNLEGFLEEVDLSNDGAPLPPPSSSSASFIVTIRGALENWDGGTFKSSDLFPGSFWNSYWEYLESYDEAKRILDELRATEDPLLHFLGLRQAAARHSPSSLLLLPRLTSPVTSPTSPRRRFKSPSRWEVQSDPEDDPAAPVRKSRAKHLLDKRKSKSRARALNVHAEQVQICNSGWHDTAFPPLRGTKSLGRLDGMKEVSFFQRSFLQL</sequence>
<dbReference type="Proteomes" id="UP000053825">
    <property type="component" value="Unassembled WGS sequence"/>
</dbReference>
<evidence type="ECO:0008006" key="4">
    <source>
        <dbReference type="Google" id="ProtNLM"/>
    </source>
</evidence>
<protein>
    <recommendedName>
        <fullName evidence="4">DH domain-containing protein</fullName>
    </recommendedName>
</protein>
<accession>A0A0L7RIY2</accession>
<dbReference type="OrthoDB" id="27389at2759"/>
<feature type="region of interest" description="Disordered" evidence="1">
    <location>
        <begin position="336"/>
        <end position="388"/>
    </location>
</feature>
<evidence type="ECO:0000313" key="3">
    <source>
        <dbReference type="Proteomes" id="UP000053825"/>
    </source>
</evidence>
<gene>
    <name evidence="2" type="ORF">WH47_02086</name>
</gene>
<organism evidence="2 3">
    <name type="scientific">Habropoda laboriosa</name>
    <dbReference type="NCBI Taxonomy" id="597456"/>
    <lineage>
        <taxon>Eukaryota</taxon>
        <taxon>Metazoa</taxon>
        <taxon>Ecdysozoa</taxon>
        <taxon>Arthropoda</taxon>
        <taxon>Hexapoda</taxon>
        <taxon>Insecta</taxon>
        <taxon>Pterygota</taxon>
        <taxon>Neoptera</taxon>
        <taxon>Endopterygota</taxon>
        <taxon>Hymenoptera</taxon>
        <taxon>Apocrita</taxon>
        <taxon>Aculeata</taxon>
        <taxon>Apoidea</taxon>
        <taxon>Anthophila</taxon>
        <taxon>Apidae</taxon>
        <taxon>Habropoda</taxon>
    </lineage>
</organism>
<dbReference type="EMBL" id="KQ414582">
    <property type="protein sequence ID" value="KOC70820.1"/>
    <property type="molecule type" value="Genomic_DNA"/>
</dbReference>
<feature type="compositionally biased region" description="Basic residues" evidence="1">
    <location>
        <begin position="371"/>
        <end position="388"/>
    </location>
</feature>
<reference evidence="2 3" key="1">
    <citation type="submission" date="2015-07" db="EMBL/GenBank/DDBJ databases">
        <title>The genome of Habropoda laboriosa.</title>
        <authorList>
            <person name="Pan H."/>
            <person name="Kapheim K."/>
        </authorList>
    </citation>
    <scope>NUCLEOTIDE SEQUENCE [LARGE SCALE GENOMIC DNA]</scope>
    <source>
        <strain evidence="2">0110345459</strain>
    </source>
</reference>
<name>A0A0L7RIY2_9HYME</name>